<evidence type="ECO:0000313" key="3">
    <source>
        <dbReference type="Proteomes" id="UP000593567"/>
    </source>
</evidence>
<protein>
    <submittedName>
        <fullName evidence="2">Uncharacterized protein</fullName>
    </submittedName>
</protein>
<evidence type="ECO:0000313" key="2">
    <source>
        <dbReference type="EMBL" id="KAF6016653.1"/>
    </source>
</evidence>
<proteinExistence type="predicted"/>
<name>A0A7J7IRT0_BUGNE</name>
<evidence type="ECO:0000256" key="1">
    <source>
        <dbReference type="SAM" id="MobiDB-lite"/>
    </source>
</evidence>
<reference evidence="2" key="1">
    <citation type="submission" date="2020-06" db="EMBL/GenBank/DDBJ databases">
        <title>Draft genome of Bugula neritina, a colonial animal packing powerful symbionts and potential medicines.</title>
        <authorList>
            <person name="Rayko M."/>
        </authorList>
    </citation>
    <scope>NUCLEOTIDE SEQUENCE [LARGE SCALE GENOMIC DNA]</scope>
    <source>
        <strain evidence="2">Kwan_BN1</strain>
    </source>
</reference>
<dbReference type="EMBL" id="VXIV02003493">
    <property type="protein sequence ID" value="KAF6016653.1"/>
    <property type="molecule type" value="Genomic_DNA"/>
</dbReference>
<gene>
    <name evidence="2" type="ORF">EB796_025037</name>
</gene>
<dbReference type="AlphaFoldDB" id="A0A7J7IRT0"/>
<organism evidence="2 3">
    <name type="scientific">Bugula neritina</name>
    <name type="common">Brown bryozoan</name>
    <name type="synonym">Sertularia neritina</name>
    <dbReference type="NCBI Taxonomy" id="10212"/>
    <lineage>
        <taxon>Eukaryota</taxon>
        <taxon>Metazoa</taxon>
        <taxon>Spiralia</taxon>
        <taxon>Lophotrochozoa</taxon>
        <taxon>Bryozoa</taxon>
        <taxon>Gymnolaemata</taxon>
        <taxon>Cheilostomatida</taxon>
        <taxon>Flustrina</taxon>
        <taxon>Buguloidea</taxon>
        <taxon>Bugulidae</taxon>
        <taxon>Bugula</taxon>
    </lineage>
</organism>
<accession>A0A7J7IRT0</accession>
<sequence length="238" mass="24949">MSYLALLLPVGEEEVAEVCEQIEAYYPSTVTLEPSCTSALYRVFRVEVSGGNRLIVPDPTAASARPREPQTELDRFMDLMDLTSSSDEEEPDPELIKCPHGDGGRSKVCRALVAPTPTAPEPAIAEAAQLITLKPAPLATQGAALSAPAPLTSQADPPASQEPATPEASLRVAPQAALPATASVTLQATQEATFFATAKLSSKAAPPATQEPTLPATPEASPRVTPWAAFFGNSISCW</sequence>
<feature type="region of interest" description="Disordered" evidence="1">
    <location>
        <begin position="146"/>
        <end position="171"/>
    </location>
</feature>
<dbReference type="Proteomes" id="UP000593567">
    <property type="component" value="Unassembled WGS sequence"/>
</dbReference>
<keyword evidence="3" id="KW-1185">Reference proteome</keyword>
<comment type="caution">
    <text evidence="2">The sequence shown here is derived from an EMBL/GenBank/DDBJ whole genome shotgun (WGS) entry which is preliminary data.</text>
</comment>